<evidence type="ECO:0000256" key="1">
    <source>
        <dbReference type="SAM" id="Phobius"/>
    </source>
</evidence>
<proteinExistence type="predicted"/>
<dbReference type="EMBL" id="FLUA01000026">
    <property type="protein sequence ID" value="SBV63137.1"/>
    <property type="molecule type" value="Genomic_DNA"/>
</dbReference>
<gene>
    <name evidence="2" type="ORF">KL86CIT2_290083</name>
    <name evidence="3" type="ORF">KM92CIT3_40343</name>
</gene>
<dbReference type="AlphaFoldDB" id="A0A212ICC5"/>
<keyword evidence="1" id="KW-0472">Membrane</keyword>
<sequence length="48" mass="5564">MCSKNICALNNFMLVKSGFDSLLIKMALSVMYVMKYIFYFNNAKIKCI</sequence>
<feature type="transmembrane region" description="Helical" evidence="1">
    <location>
        <begin position="22"/>
        <end position="40"/>
    </location>
</feature>
<reference evidence="3" key="1">
    <citation type="submission" date="2016-04" db="EMBL/GenBank/DDBJ databases">
        <authorList>
            <person name="Evans L.H."/>
            <person name="Alamgir A."/>
            <person name="Owens N."/>
            <person name="Weber N.D."/>
            <person name="Virtaneva K."/>
            <person name="Barbian K."/>
            <person name="Babar A."/>
            <person name="Rosenke K."/>
        </authorList>
    </citation>
    <scope>NUCLEOTIDE SEQUENCE</scope>
    <source>
        <strain evidence="2">86-2</strain>
        <strain evidence="3">92-3</strain>
    </source>
</reference>
<dbReference type="EMBL" id="FLUB01000016">
    <property type="protein sequence ID" value="SBV64247.1"/>
    <property type="molecule type" value="Genomic_DNA"/>
</dbReference>
<name>A0A212ICC5_9ENTR</name>
<evidence type="ECO:0000313" key="3">
    <source>
        <dbReference type="EMBL" id="SBV64247.1"/>
    </source>
</evidence>
<keyword evidence="1" id="KW-1133">Transmembrane helix</keyword>
<protein>
    <submittedName>
        <fullName evidence="3">Uncharacterized protein</fullName>
    </submittedName>
</protein>
<accession>A0A212ICC5</accession>
<evidence type="ECO:0000313" key="2">
    <source>
        <dbReference type="EMBL" id="SBV63137.1"/>
    </source>
</evidence>
<organism evidence="3">
    <name type="scientific">uncultured Citrobacter sp</name>
    <dbReference type="NCBI Taxonomy" id="200446"/>
    <lineage>
        <taxon>Bacteria</taxon>
        <taxon>Pseudomonadati</taxon>
        <taxon>Pseudomonadota</taxon>
        <taxon>Gammaproteobacteria</taxon>
        <taxon>Enterobacterales</taxon>
        <taxon>Enterobacteriaceae</taxon>
        <taxon>Citrobacter</taxon>
        <taxon>environmental samples</taxon>
    </lineage>
</organism>
<keyword evidence="1" id="KW-0812">Transmembrane</keyword>